<protein>
    <recommendedName>
        <fullName evidence="4">DUF1161 domain-containing protein</fullName>
    </recommendedName>
</protein>
<dbReference type="InterPro" id="IPR010595">
    <property type="entry name" value="DUF1161"/>
</dbReference>
<sequence>MRIPKLSFSLCIGAAVLLCGVTGVAGAAQSCEQLRERIDAKVRASGATHYTVTTVDADAAVGASAKVVGSCELGTKKIVYTRGEEGSVAAASAPTVTARPRDEPLLTECKDGSVSVGGDCRK</sequence>
<proteinExistence type="predicted"/>
<keyword evidence="1" id="KW-0732">Signal</keyword>
<dbReference type="STRING" id="420662.Mpe_A3604"/>
<name>A2SLW8_METPP</name>
<organism evidence="2 3">
    <name type="scientific">Methylibium petroleiphilum (strain ATCC BAA-1232 / LMG 22953 / PM1)</name>
    <dbReference type="NCBI Taxonomy" id="420662"/>
    <lineage>
        <taxon>Bacteria</taxon>
        <taxon>Pseudomonadati</taxon>
        <taxon>Pseudomonadota</taxon>
        <taxon>Betaproteobacteria</taxon>
        <taxon>Burkholderiales</taxon>
        <taxon>Sphaerotilaceae</taxon>
        <taxon>Methylibium</taxon>
    </lineage>
</organism>
<feature type="chain" id="PRO_5002645599" description="DUF1161 domain-containing protein" evidence="1">
    <location>
        <begin position="28"/>
        <end position="122"/>
    </location>
</feature>
<evidence type="ECO:0000256" key="1">
    <source>
        <dbReference type="SAM" id="SignalP"/>
    </source>
</evidence>
<evidence type="ECO:0008006" key="4">
    <source>
        <dbReference type="Google" id="ProtNLM"/>
    </source>
</evidence>
<dbReference type="eggNOG" id="ENOG5032ZJS">
    <property type="taxonomic scope" value="Bacteria"/>
</dbReference>
<dbReference type="Pfam" id="PF06649">
    <property type="entry name" value="DUF1161"/>
    <property type="match status" value="1"/>
</dbReference>
<evidence type="ECO:0000313" key="2">
    <source>
        <dbReference type="EMBL" id="ABM96557.1"/>
    </source>
</evidence>
<feature type="signal peptide" evidence="1">
    <location>
        <begin position="1"/>
        <end position="27"/>
    </location>
</feature>
<dbReference type="KEGG" id="mpt:Mpe_A3604"/>
<dbReference type="HOGENOM" id="CLU_155120_1_0_4"/>
<reference evidence="2 3" key="1">
    <citation type="journal article" date="2007" name="J. Bacteriol.">
        <title>Whole-genome analysis of the methyl tert-butyl ether-degrading beta-proteobacterium Methylibium petroleiphilum PM1.</title>
        <authorList>
            <person name="Kane S.R."/>
            <person name="Chakicherla A.Y."/>
            <person name="Chain P.S.G."/>
            <person name="Schmidt R."/>
            <person name="Shin M.W."/>
            <person name="Legler T.C."/>
            <person name="Scow K.M."/>
            <person name="Larimer F.W."/>
            <person name="Lucas S.M."/>
            <person name="Richardson P.M."/>
            <person name="Hristova K.R."/>
        </authorList>
    </citation>
    <scope>NUCLEOTIDE SEQUENCE [LARGE SCALE GENOMIC DNA]</scope>
    <source>
        <strain evidence="3">ATCC BAA-1232 / LMG 22953 / PM1</strain>
    </source>
</reference>
<keyword evidence="3" id="KW-1185">Reference proteome</keyword>
<gene>
    <name evidence="2" type="ordered locus">Mpe_A3604</name>
</gene>
<dbReference type="AlphaFoldDB" id="A2SLW8"/>
<dbReference type="Proteomes" id="UP000000366">
    <property type="component" value="Chromosome"/>
</dbReference>
<dbReference type="EMBL" id="CP000555">
    <property type="protein sequence ID" value="ABM96557.1"/>
    <property type="molecule type" value="Genomic_DNA"/>
</dbReference>
<accession>A2SLW8</accession>
<dbReference type="PROSITE" id="PS51257">
    <property type="entry name" value="PROKAR_LIPOPROTEIN"/>
    <property type="match status" value="1"/>
</dbReference>
<evidence type="ECO:0000313" key="3">
    <source>
        <dbReference type="Proteomes" id="UP000000366"/>
    </source>
</evidence>